<evidence type="ECO:0000313" key="6">
    <source>
        <dbReference type="EMBL" id="OII71272.1"/>
    </source>
</evidence>
<dbReference type="EMBL" id="LRBP01000030">
    <property type="protein sequence ID" value="OII71272.1"/>
    <property type="molecule type" value="Genomic_DNA"/>
</dbReference>
<dbReference type="GeneID" id="39978538"/>
<dbReference type="GO" id="GO:0032039">
    <property type="term" value="C:integrator complex"/>
    <property type="evidence" value="ECO:0007669"/>
    <property type="project" value="InterPro"/>
</dbReference>
<keyword evidence="3" id="KW-0963">Cytoplasm</keyword>
<sequence length="991" mass="114350">MEVFFSPIKIDDKYKYSDNNNENIKFKSYQNFAFIKFYDLNILCDCPLVCKNDLNFNHNQELFKELNIDQLHEDTLFPATFLFNEFNTKENEKIEIDLILISNPHGLIGIPFLLHYNHYCNYLKSSNLSYNDDNINSTNEYNGYDDCDNNDSYCNYDYDNNNNQYDIDHCSDDSHSDDENNKNNYLNIYQWLDKYPSKFDITNSKLLVTPPVYQSTILSLQQLIEYYSNNPFNNIIDPFIWLKTPDLYNIISSDLINNSIDIENGDSLKIRHKIFSNLPENGPEYYYNQFSFNDNENNNDSNNFNSIIDSKNTNSELINSRGSTTGLGAAINAASHIFDGNILQNIPTTIGCNTSNSNTSHPPVFGKVTGEEMSYLPRSLIENKFINSKSSISKDINSNFISNENSKFEIKLIHIGEITHKYKNFSKFNIHAFDSGFCLGGVGFHISTNNIDFDVKKTIENLTIIGPVSLEFDRYPAPLYLGDLLNSDNLVFYGNFCVTEKTNKCYNINEDKKDEIKSSILPGVAIKDIDKESKNESDIQKSIYNSISYQTQLDNIIQHISDTLNKNGSILIPIDCFGLLCLEVVEFIGQKISELITSVQVPMYIIGGGISTILLNADISSEWTSQSRTRKVMLPNPNPPFLFSFLKKFNRLYTFHTIDELSTVYREPAIFFATNSNMKFGPSYDLFKTLNNNPNNALIIIDSLVDFEEFVHNFEEKPIMNIIHSPIYIEPNIYHLIENIIPYFNQNKEKFNFIMPHNNKSDFILYNNQLSKDENFITFQSYIKLIPITNKIIYNKHNQIFDITGNWIPVTLSSEIADNTELKQINPNLFVGKTEAVFNYVEGQLLIEKKNSNNSNDSNIDISEINHGNDTEIENTDNNNLADCILMVDDFDHLFDDFFDYLEYELNNDQQILFGNITIKTLIKEFKDRRLDEIFVNYNDFFQEEKVTSISIQSINCKIIIYSSNNFIINSNNRESRELVCEIISSLLTSV</sequence>
<evidence type="ECO:0000256" key="4">
    <source>
        <dbReference type="ARBA" id="ARBA00023242"/>
    </source>
</evidence>
<evidence type="ECO:0000313" key="7">
    <source>
        <dbReference type="Proteomes" id="UP000186176"/>
    </source>
</evidence>
<dbReference type="RefSeq" id="XP_028873143.1">
    <property type="nucleotide sequence ID" value="XM_029018759.1"/>
</dbReference>
<feature type="domain" description="Beta-Casp" evidence="5">
    <location>
        <begin position="581"/>
        <end position="711"/>
    </location>
</feature>
<dbReference type="SMART" id="SM01027">
    <property type="entry name" value="Beta-Casp"/>
    <property type="match status" value="1"/>
</dbReference>
<name>A0A1J4MAL6_9CRYT</name>
<organism evidence="6 7">
    <name type="scientific">Cryptosporidium ubiquitum</name>
    <dbReference type="NCBI Taxonomy" id="857276"/>
    <lineage>
        <taxon>Eukaryota</taxon>
        <taxon>Sar</taxon>
        <taxon>Alveolata</taxon>
        <taxon>Apicomplexa</taxon>
        <taxon>Conoidasida</taxon>
        <taxon>Coccidia</taxon>
        <taxon>Eucoccidiorida</taxon>
        <taxon>Eimeriorina</taxon>
        <taxon>Cryptosporidiidae</taxon>
        <taxon>Cryptosporidium</taxon>
    </lineage>
</organism>
<dbReference type="Gene3D" id="3.40.50.10890">
    <property type="match status" value="1"/>
</dbReference>
<evidence type="ECO:0000259" key="5">
    <source>
        <dbReference type="SMART" id="SM01027"/>
    </source>
</evidence>
<keyword evidence="7" id="KW-1185">Reference proteome</keyword>
<keyword evidence="4" id="KW-0539">Nucleus</keyword>
<evidence type="ECO:0000256" key="2">
    <source>
        <dbReference type="ARBA" id="ARBA00004496"/>
    </source>
</evidence>
<dbReference type="GO" id="GO:0016180">
    <property type="term" value="P:snRNA processing"/>
    <property type="evidence" value="ECO:0007669"/>
    <property type="project" value="InterPro"/>
</dbReference>
<evidence type="ECO:0000256" key="1">
    <source>
        <dbReference type="ARBA" id="ARBA00004123"/>
    </source>
</evidence>
<dbReference type="PANTHER" id="PTHR46094">
    <property type="entry name" value="INTEGRATOR COMPLEX SUBUNIT 9"/>
    <property type="match status" value="1"/>
</dbReference>
<gene>
    <name evidence="6" type="ORF">cubi_01747</name>
</gene>
<evidence type="ECO:0000256" key="3">
    <source>
        <dbReference type="ARBA" id="ARBA00022490"/>
    </source>
</evidence>
<proteinExistence type="predicted"/>
<dbReference type="VEuPathDB" id="CryptoDB:cubi_01747"/>
<comment type="subcellular location">
    <subcellularLocation>
        <location evidence="2">Cytoplasm</location>
    </subcellularLocation>
    <subcellularLocation>
        <location evidence="1">Nucleus</location>
    </subcellularLocation>
</comment>
<dbReference type="InterPro" id="IPR027074">
    <property type="entry name" value="Integrator_9su"/>
</dbReference>
<reference evidence="6 7" key="1">
    <citation type="submission" date="2016-10" db="EMBL/GenBank/DDBJ databases">
        <title>Reductive evolution of mitochondrial metabolism and differential evolution of invasion-related proteins in Cryptosporidium.</title>
        <authorList>
            <person name="Liu S."/>
            <person name="Roellig D.M."/>
            <person name="Guo Y."/>
            <person name="Li N."/>
            <person name="Frace M.A."/>
            <person name="Tang K."/>
            <person name="Zhang L."/>
            <person name="Feng Y."/>
            <person name="Xiao L."/>
        </authorList>
    </citation>
    <scope>NUCLEOTIDE SEQUENCE [LARGE SCALE GENOMIC DNA]</scope>
    <source>
        <strain evidence="6">39726</strain>
    </source>
</reference>
<accession>A0A1J4MAL6</accession>
<protein>
    <recommendedName>
        <fullName evidence="5">Beta-Casp domain-containing protein</fullName>
    </recommendedName>
</protein>
<dbReference type="AlphaFoldDB" id="A0A1J4MAL6"/>
<dbReference type="InterPro" id="IPR022712">
    <property type="entry name" value="Beta_Casp"/>
</dbReference>
<dbReference type="InterPro" id="IPR036866">
    <property type="entry name" value="RibonucZ/Hydroxyglut_hydro"/>
</dbReference>
<dbReference type="Proteomes" id="UP000186176">
    <property type="component" value="Unassembled WGS sequence"/>
</dbReference>
<dbReference type="PANTHER" id="PTHR46094:SF1">
    <property type="entry name" value="INTEGRATOR COMPLEX SUBUNIT 9"/>
    <property type="match status" value="1"/>
</dbReference>
<dbReference type="SUPFAM" id="SSF56281">
    <property type="entry name" value="Metallo-hydrolase/oxidoreductase"/>
    <property type="match status" value="1"/>
</dbReference>
<dbReference type="OrthoDB" id="343043at2759"/>
<comment type="caution">
    <text evidence="6">The sequence shown here is derived from an EMBL/GenBank/DDBJ whole genome shotgun (WGS) entry which is preliminary data.</text>
</comment>
<dbReference type="GO" id="GO:0005737">
    <property type="term" value="C:cytoplasm"/>
    <property type="evidence" value="ECO:0007669"/>
    <property type="project" value="UniProtKB-SubCell"/>
</dbReference>